<dbReference type="PANTHER" id="PTHR36985:SF1">
    <property type="entry name" value="TRANSLOCATION AND ASSEMBLY MODULE SUBUNIT TAMB"/>
    <property type="match status" value="1"/>
</dbReference>
<sequence length="1519" mass="173598">MISLSQLPVVQTYLIHQVTSVVTKKTAHPTTISSVKFDWFDKWTLEEVKILDLDSIPLIEVESVVLDFSFITMLYNEDQYIHVEETVLNSPRVEMIMDSGLDSMNSMTKWIRHLVGDPKGIHRFDYKEPGNIHLVFEKVKLKNGAFIMLNPDASYREKGKFDVHDMEFSGIYADVTELKIVRDTIAMEIKNLNAVERRTQLKVYDIDTYFAVSTTGLSLHDLDGDLGSSTLKGNIDFIYDDYTDYNDFYYCVGMDVKLKQSTLHTDDLASFFTYFDSLHDYIVGDFKLKGTVNDFVVNNADLRFGGGSTIKGDFQFNKVIDKERTVMDLSFHDSYYFTEDLVPYVPAFMREYINMFGAVALDGTFKGTLEDFELDGILNSDYGVITPKMDISIPDESYEGYLKTDSLDLGEVFDNSLLGELDFEGDVKGKGFSVEELSLNINASIKKLGVNGYNYSNIYLDSTYMKEGYFNGELVIKDPNLKFYLKGLLDFNDSTFKFQSGIDIPNFKKVNLSTKDVGLYTRMEASFDKVIDNGISGGLSFYDSKVFNKKREIKIEQLMGVTNIMPTGLRLVNIESDFMSFNMAGFFDLPTLTNDVIDAIDEGYMSLFEDSVTQHKYYAKKKKRKEAFGEKNYSVDAELSFRNVNDVISIFTDSIQIADNTKLILEANFGKKVGFHSKLFSDHLHFYGVDLDSNYVNYFAEKDGYSSFYNTSMEVTSKAQDINGFLSKDFRFSAFTVDQHLVFDTGIDVYKYGLAMNLKGDILLDKDSVIFRMPQSNIFFEKETWTTIDSEPSKIIVYQDGVHFVNFNVRNKQEVVYLNGWAKKNVDKPLHLKSQQLDLSSFNKYLEQDVRGRVDSLDLYIEDVFVQPRVYGHVAIDSLSIDDYFLGDLKGESEWTKELLTVNLRILDDLSERLNLSGNYYPQNKNNQLDMKLEVNDLPLGIFQPFIDEVVEKLEGKTTGWVKISGNMKKPKLWGSVFAKDGLIRLVYLGVDYVFGDTQDLPRILIRPTKIYTENLRTVDEYGHYAYIDGGINFKPGFEEMTVGLDVNFDDFFIMKKPEKGNDLFYGTAFGTGNVNVSGPFDDIIIDVNATTNKRTKIYIPLNEIDYSETDPYIVYIQRDTVQKKENIEEVSETVTTTTEQANFQMKMNLEITPDAYCELIFDKKTGDIIRGNGLGKIQMNIDKNREFEMFGNVEIVKGAYNFTMKVAEFNLVDKKFVIDKGSTLSWNGDPYEAQMNIVAKYEQRVSLLPLIDIQDSTVRNAPEIVKRYPADVDLIIKGDLSNPQLAFDIDIHDYPATVVTQSGPISLESYVAAFEERIHRDEQELNRQVFGLIVMRQLLSNDSYGGFGQTASSSVSELLTNQLSYILSQVDDNFEIDLDMSGLDREALQNLQMRLSYTFAQGKVRVTRDGGFTDNQNQTTAASVLGDWTVEVVLSQDGALRAKFYQKYRQDVYLTTANQDNTSLTGASVMHTKSFDNFKQITSDKNKQEKTKRPKHYRRHLRKLKKEEKRKKNEANKK</sequence>
<comment type="caution">
    <text evidence="7">The sequence shown here is derived from an EMBL/GenBank/DDBJ whole genome shotgun (WGS) entry which is preliminary data.</text>
</comment>
<gene>
    <name evidence="7" type="ORF">HHU12_01620</name>
</gene>
<keyword evidence="4" id="KW-0472">Membrane</keyword>
<dbReference type="RefSeq" id="WP_169654397.1">
    <property type="nucleotide sequence ID" value="NZ_JABANE010000003.1"/>
</dbReference>
<keyword evidence="3" id="KW-1133">Transmembrane helix</keyword>
<organism evidence="7 8">
    <name type="scientific">Flammeovirga aprica JL-4</name>
    <dbReference type="NCBI Taxonomy" id="694437"/>
    <lineage>
        <taxon>Bacteria</taxon>
        <taxon>Pseudomonadati</taxon>
        <taxon>Bacteroidota</taxon>
        <taxon>Cytophagia</taxon>
        <taxon>Cytophagales</taxon>
        <taxon>Flammeovirgaceae</taxon>
        <taxon>Flammeovirga</taxon>
    </lineage>
</organism>
<feature type="domain" description="Translocation and assembly module TamB C-terminal" evidence="6">
    <location>
        <begin position="1018"/>
        <end position="1448"/>
    </location>
</feature>
<comment type="subcellular location">
    <subcellularLocation>
        <location evidence="1">Membrane</location>
        <topology evidence="1">Single-pass membrane protein</topology>
    </subcellularLocation>
</comment>
<evidence type="ECO:0000256" key="2">
    <source>
        <dbReference type="ARBA" id="ARBA00022692"/>
    </source>
</evidence>
<feature type="compositionally biased region" description="Basic and acidic residues" evidence="5">
    <location>
        <begin position="1506"/>
        <end position="1519"/>
    </location>
</feature>
<evidence type="ECO:0000313" key="8">
    <source>
        <dbReference type="Proteomes" id="UP000576082"/>
    </source>
</evidence>
<dbReference type="GO" id="GO:0005886">
    <property type="term" value="C:plasma membrane"/>
    <property type="evidence" value="ECO:0007669"/>
    <property type="project" value="InterPro"/>
</dbReference>
<dbReference type="EMBL" id="JABANE010000003">
    <property type="protein sequence ID" value="NME66650.1"/>
    <property type="molecule type" value="Genomic_DNA"/>
</dbReference>
<evidence type="ECO:0000313" key="7">
    <source>
        <dbReference type="EMBL" id="NME66650.1"/>
    </source>
</evidence>
<reference evidence="7 8" key="1">
    <citation type="submission" date="2020-04" db="EMBL/GenBank/DDBJ databases">
        <title>Flammeovirga sp. SR4, a novel species isolated from seawater.</title>
        <authorList>
            <person name="Wang X."/>
        </authorList>
    </citation>
    <scope>NUCLEOTIDE SEQUENCE [LARGE SCALE GENOMIC DNA]</scope>
    <source>
        <strain evidence="7 8">ATCC 23126</strain>
    </source>
</reference>
<evidence type="ECO:0000256" key="3">
    <source>
        <dbReference type="ARBA" id="ARBA00022989"/>
    </source>
</evidence>
<feature type="compositionally biased region" description="Basic and acidic residues" evidence="5">
    <location>
        <begin position="1483"/>
        <end position="1492"/>
    </location>
</feature>
<dbReference type="Proteomes" id="UP000576082">
    <property type="component" value="Unassembled WGS sequence"/>
</dbReference>
<dbReference type="PANTHER" id="PTHR36985">
    <property type="entry name" value="TRANSLOCATION AND ASSEMBLY MODULE SUBUNIT TAMB"/>
    <property type="match status" value="1"/>
</dbReference>
<accession>A0A7X9NZP8</accession>
<evidence type="ECO:0000256" key="4">
    <source>
        <dbReference type="ARBA" id="ARBA00023136"/>
    </source>
</evidence>
<protein>
    <recommendedName>
        <fullName evidence="6">Translocation and assembly module TamB C-terminal domain-containing protein</fullName>
    </recommendedName>
</protein>
<evidence type="ECO:0000259" key="6">
    <source>
        <dbReference type="Pfam" id="PF04357"/>
    </source>
</evidence>
<proteinExistence type="predicted"/>
<keyword evidence="8" id="KW-1185">Reference proteome</keyword>
<feature type="compositionally biased region" description="Basic residues" evidence="5">
    <location>
        <begin position="1493"/>
        <end position="1505"/>
    </location>
</feature>
<feature type="region of interest" description="Disordered" evidence="5">
    <location>
        <begin position="1483"/>
        <end position="1519"/>
    </location>
</feature>
<dbReference type="GO" id="GO:0009306">
    <property type="term" value="P:protein secretion"/>
    <property type="evidence" value="ECO:0007669"/>
    <property type="project" value="InterPro"/>
</dbReference>
<name>A0A7X9NZP8_9BACT</name>
<dbReference type="InterPro" id="IPR007452">
    <property type="entry name" value="TamB_C"/>
</dbReference>
<evidence type="ECO:0000256" key="1">
    <source>
        <dbReference type="ARBA" id="ARBA00004167"/>
    </source>
</evidence>
<evidence type="ECO:0000256" key="5">
    <source>
        <dbReference type="SAM" id="MobiDB-lite"/>
    </source>
</evidence>
<dbReference type="Pfam" id="PF04357">
    <property type="entry name" value="TamB"/>
    <property type="match status" value="1"/>
</dbReference>
<keyword evidence="2" id="KW-0812">Transmembrane</keyword>